<comment type="caution">
    <text evidence="5">The sequence shown here is derived from an EMBL/GenBank/DDBJ whole genome shotgun (WGS) entry which is preliminary data.</text>
</comment>
<dbReference type="Pfam" id="PF20990">
    <property type="entry name" value="DUF2207_C"/>
    <property type="match status" value="1"/>
</dbReference>
<evidence type="ECO:0000259" key="4">
    <source>
        <dbReference type="Pfam" id="PF20990"/>
    </source>
</evidence>
<dbReference type="EMBL" id="NFHO01000005">
    <property type="protein sequence ID" value="OUN43107.1"/>
    <property type="molecule type" value="Genomic_DNA"/>
</dbReference>
<sequence length="805" mass="85417">MAMAASFCSPCGEGYVCCRVRYTQTVESIRAPRSPSTPTHLGPRGALRLPWLAWQRSVAGAYLPPVGTCQLTSACPLAADGTFLSGCLAILCPTVGHVWGGAMEPINIMVKREAIVRYGACRGHRHGADRGCEIGQGHSAGQGHGESYGRWTCRGRRRGAGQGHKAVALLMTACAIICAIVLALPALAFADSYPHVRISADVQASGDVRVTETRVFEFSDDGNGVYWNIPESYNEQGGLSRITVTDVRVGAEGDARGTSFSQVSSASLGDSGVYTVERSDGTVQLMVYEPHSEDGVQQVTVSYTLQGAVMAWADTAELYWQFIGPDWEENSQDVMLVISFPNGSQDAERAVRGENFRAWGHGPLDGTVEPDATVPEVRYSVPVVSSGTYAEARVAFPLAWVPELVASGTGSSEERLSTIVSEEETWAREANERREQQRFERMVQSIVMVVVSGALALVLAVVKATHRSPTPHFGDTYLDELPSHDHPAVIAAFDQGGTVNERAFASTLIKLTAEGAVGIDGPGSQPPAAEGGPIAEDEPENGDRLPSRAYGLRLLDPSRREEASIDGAALRLFFRSNRPAVSFDSMSDYAGDNPERYRELVDDFTGEVDAALSERALIASTGKTGSVVSLVAGGAILVGVLVVGVVGELWIPMVISVVLTLIGMVLGCTLKRLTPEGAELRARCDAFVRWLKEYEARDCAAPSDPAQWGDILVYAVALGLDSELVRDLARLIPSEAVVAGGYYPMYWWYIPHGRHHTSPLDRADTNSAISPAALASSANSSGSGFGGGFSGGGGGGVGGGGGGSF</sequence>
<dbReference type="eggNOG" id="COG4907">
    <property type="taxonomic scope" value="Bacteria"/>
</dbReference>
<feature type="region of interest" description="Disordered" evidence="1">
    <location>
        <begin position="517"/>
        <end position="547"/>
    </location>
</feature>
<dbReference type="InterPro" id="IPR048389">
    <property type="entry name" value="YciQ-like_C"/>
</dbReference>
<feature type="transmembrane region" description="Helical" evidence="2">
    <location>
        <begin position="625"/>
        <end position="643"/>
    </location>
</feature>
<gene>
    <name evidence="5" type="ORF">B5G21_05835</name>
</gene>
<reference evidence="6" key="1">
    <citation type="submission" date="2017-04" db="EMBL/GenBank/DDBJ databases">
        <title>Function of individual gut microbiota members based on whole genome sequencing of pure cultures obtained from chicken caecum.</title>
        <authorList>
            <person name="Medvecky M."/>
            <person name="Cejkova D."/>
            <person name="Polansky O."/>
            <person name="Karasova D."/>
            <person name="Kubasova T."/>
            <person name="Cizek A."/>
            <person name="Rychlik I."/>
        </authorList>
    </citation>
    <scope>NUCLEOTIDE SEQUENCE [LARGE SCALE GENOMIC DNA]</scope>
    <source>
        <strain evidence="6">An70</strain>
    </source>
</reference>
<name>A0A1Y3U7M2_9ACTN</name>
<keyword evidence="2" id="KW-0812">Transmembrane</keyword>
<feature type="domain" description="DUF2207" evidence="3">
    <location>
        <begin position="195"/>
        <end position="396"/>
    </location>
</feature>
<accession>A0A1Y3U7M2</accession>
<evidence type="ECO:0000313" key="6">
    <source>
        <dbReference type="Proteomes" id="UP000196560"/>
    </source>
</evidence>
<feature type="transmembrane region" description="Helical" evidence="2">
    <location>
        <begin position="442"/>
        <end position="462"/>
    </location>
</feature>
<organism evidence="5 6">
    <name type="scientific">Enorma massiliensis</name>
    <dbReference type="NCBI Taxonomy" id="1472761"/>
    <lineage>
        <taxon>Bacteria</taxon>
        <taxon>Bacillati</taxon>
        <taxon>Actinomycetota</taxon>
        <taxon>Coriobacteriia</taxon>
        <taxon>Coriobacteriales</taxon>
        <taxon>Coriobacteriaceae</taxon>
        <taxon>Enorma</taxon>
    </lineage>
</organism>
<evidence type="ECO:0000256" key="1">
    <source>
        <dbReference type="SAM" id="MobiDB-lite"/>
    </source>
</evidence>
<dbReference type="Proteomes" id="UP000196560">
    <property type="component" value="Unassembled WGS sequence"/>
</dbReference>
<evidence type="ECO:0008006" key="7">
    <source>
        <dbReference type="Google" id="ProtNLM"/>
    </source>
</evidence>
<proteinExistence type="predicted"/>
<protein>
    <recommendedName>
        <fullName evidence="7">DUF2207 domain-containing protein</fullName>
    </recommendedName>
</protein>
<evidence type="ECO:0000313" key="5">
    <source>
        <dbReference type="EMBL" id="OUN43107.1"/>
    </source>
</evidence>
<keyword evidence="2" id="KW-1133">Transmembrane helix</keyword>
<feature type="transmembrane region" description="Helical" evidence="2">
    <location>
        <begin position="649"/>
        <end position="670"/>
    </location>
</feature>
<dbReference type="Pfam" id="PF09972">
    <property type="entry name" value="DUF2207"/>
    <property type="match status" value="1"/>
</dbReference>
<dbReference type="STRING" id="1118060.GCA_000311845_01535"/>
<dbReference type="InterPro" id="IPR018702">
    <property type="entry name" value="DUF2207"/>
</dbReference>
<keyword evidence="2" id="KW-0472">Membrane</keyword>
<feature type="domain" description="Predicted membrane protein YciQ-like C-terminal" evidence="4">
    <location>
        <begin position="477"/>
        <end position="726"/>
    </location>
</feature>
<evidence type="ECO:0000256" key="2">
    <source>
        <dbReference type="SAM" id="Phobius"/>
    </source>
</evidence>
<feature type="transmembrane region" description="Helical" evidence="2">
    <location>
        <begin position="166"/>
        <end position="190"/>
    </location>
</feature>
<keyword evidence="6" id="KW-1185">Reference proteome</keyword>
<dbReference type="AlphaFoldDB" id="A0A1Y3U7M2"/>
<evidence type="ECO:0000259" key="3">
    <source>
        <dbReference type="Pfam" id="PF09972"/>
    </source>
</evidence>